<organism evidence="12 13">
    <name type="scientific">Besnoitia besnoiti</name>
    <name type="common">Apicomplexan protozoan</name>
    <dbReference type="NCBI Taxonomy" id="94643"/>
    <lineage>
        <taxon>Eukaryota</taxon>
        <taxon>Sar</taxon>
        <taxon>Alveolata</taxon>
        <taxon>Apicomplexa</taxon>
        <taxon>Conoidasida</taxon>
        <taxon>Coccidia</taxon>
        <taxon>Eucoccidiorida</taxon>
        <taxon>Eimeriorina</taxon>
        <taxon>Sarcocystidae</taxon>
        <taxon>Besnoitia</taxon>
    </lineage>
</organism>
<dbReference type="InterPro" id="IPR050446">
    <property type="entry name" value="FAD-oxidoreductase/Apoptosis"/>
</dbReference>
<dbReference type="AlphaFoldDB" id="A0A2A9MCQ1"/>
<dbReference type="Pfam" id="PF21791">
    <property type="entry name" value="MDHAR3-like_C"/>
    <property type="match status" value="1"/>
</dbReference>
<comment type="caution">
    <text evidence="12">The sequence shown here is derived from an EMBL/GenBank/DDBJ whole genome shotgun (WGS) entry which is preliminary data.</text>
</comment>
<sequence>MPFAGVFPPFAFLLCCSAVTAASGSMRPSVCHLSEKELLLRQRLPPPEDDPLHVKYLVVGGGPAAGYFLHYFADPVARPADAKQSEGRAEATSQADAKPAGLLPSASSSAPGDALETKNDLQQCSATAPVAGEGLTVPSTSAASAAKQEASGGAAARQDTDEALQPDSLALLRWVEKEDTGVNLSRDATNADDLPKGELASPSATLHTVPSKTSLSSRVHSLARLSMQNKDRTLRFLMVSSECVLPYERPALSKGYLLGKAQFPKFNVAAGIGGELQDAQWYVDHGVHVLLNEAVASVDLANRRASLQHSQRTVSFEKLIVATGLRCVDFAGFGLWNLRGIPTNVLTFRFATEAAEVVELVKEVKERTGATLSQMLPSSEGDLGTADASKGSVVVIGTGFTGTEVAAALSQQGLKVFVVTRSARLLSKIYTPELSDFYEQQFEQHGVTIIKNASVHNLVRAVDSDERVTAVHVILSDGSSHVLPADFVVAAIGNRPVVEFLNSQLQLADECVGGGILVDKHLQAFPSREVQIAAAAAQKPHPEVYALGDVAAFPQRRAGARPVRYEYIWNARSMAAYLAKHLRCVEKEEKKKEAMLTGAGGLNVAEEAEEEETVNDRALEEAEAGPPQRADTSQRDEDSDSDSDGATGRRKPSKACDSGHGYEFLPSYYSRFFDFSWKLYGFRKGTPVHVNDVDRQISRKIIVVWIDDDKRVQGVFLEGGAPDEEQLIRRAADATVRVPVEAIQRAKDVAGVLDIIR</sequence>
<dbReference type="SUPFAM" id="SSF51905">
    <property type="entry name" value="FAD/NAD(P)-binding domain"/>
    <property type="match status" value="1"/>
</dbReference>
<accession>A0A2A9MCQ1</accession>
<dbReference type="EMBL" id="NWUJ01000008">
    <property type="protein sequence ID" value="PFH33443.1"/>
    <property type="molecule type" value="Genomic_DNA"/>
</dbReference>
<evidence type="ECO:0000256" key="1">
    <source>
        <dbReference type="ARBA" id="ARBA00001974"/>
    </source>
</evidence>
<dbReference type="VEuPathDB" id="ToxoDB:BESB_076600"/>
<keyword evidence="9" id="KW-0732">Signal</keyword>
<dbReference type="STRING" id="94643.A0A2A9MCQ1"/>
<dbReference type="Pfam" id="PF07992">
    <property type="entry name" value="Pyr_redox_2"/>
    <property type="match status" value="1"/>
</dbReference>
<dbReference type="Gene3D" id="3.50.50.60">
    <property type="entry name" value="FAD/NAD(P)-binding domain"/>
    <property type="match status" value="2"/>
</dbReference>
<feature type="compositionally biased region" description="Low complexity" evidence="8">
    <location>
        <begin position="99"/>
        <end position="114"/>
    </location>
</feature>
<evidence type="ECO:0000256" key="7">
    <source>
        <dbReference type="ARBA" id="ARBA00038920"/>
    </source>
</evidence>
<keyword evidence="13" id="KW-1185">Reference proteome</keyword>
<evidence type="ECO:0000256" key="3">
    <source>
        <dbReference type="ARBA" id="ARBA00022630"/>
    </source>
</evidence>
<dbReference type="PANTHER" id="PTHR43557:SF2">
    <property type="entry name" value="RIESKE DOMAIN-CONTAINING PROTEIN-RELATED"/>
    <property type="match status" value="1"/>
</dbReference>
<keyword evidence="4" id="KW-0274">FAD</keyword>
<feature type="domain" description="Monodehydroascorbate reductase 3-like C-terminal" evidence="11">
    <location>
        <begin position="665"/>
        <end position="738"/>
    </location>
</feature>
<proteinExistence type="inferred from homology"/>
<evidence type="ECO:0000256" key="6">
    <source>
        <dbReference type="ARBA" id="ARBA00023027"/>
    </source>
</evidence>
<dbReference type="InterPro" id="IPR036188">
    <property type="entry name" value="FAD/NAD-bd_sf"/>
</dbReference>
<dbReference type="InterPro" id="IPR016156">
    <property type="entry name" value="FAD/NAD-linked_Rdtase_dimer_sf"/>
</dbReference>
<evidence type="ECO:0000256" key="2">
    <source>
        <dbReference type="ARBA" id="ARBA00006442"/>
    </source>
</evidence>
<dbReference type="InterPro" id="IPR023753">
    <property type="entry name" value="FAD/NAD-binding_dom"/>
</dbReference>
<feature type="signal peptide" evidence="9">
    <location>
        <begin position="1"/>
        <end position="22"/>
    </location>
</feature>
<dbReference type="PANTHER" id="PTHR43557">
    <property type="entry name" value="APOPTOSIS-INDUCING FACTOR 1"/>
    <property type="match status" value="1"/>
</dbReference>
<evidence type="ECO:0000313" key="13">
    <source>
        <dbReference type="Proteomes" id="UP000224006"/>
    </source>
</evidence>
<dbReference type="KEGG" id="bbes:BESB_076600"/>
<evidence type="ECO:0000256" key="8">
    <source>
        <dbReference type="SAM" id="MobiDB-lite"/>
    </source>
</evidence>
<dbReference type="InterPro" id="IPR048618">
    <property type="entry name" value="MDHAR3-like_C"/>
</dbReference>
<keyword evidence="5" id="KW-0560">Oxidoreductase</keyword>
<feature type="domain" description="FAD/NAD(P)-binding" evidence="10">
    <location>
        <begin position="233"/>
        <end position="562"/>
    </location>
</feature>
<dbReference type="SUPFAM" id="SSF55424">
    <property type="entry name" value="FAD/NAD-linked reductases, dimerisation (C-terminal) domain"/>
    <property type="match status" value="1"/>
</dbReference>
<dbReference type="GO" id="GO:0005737">
    <property type="term" value="C:cytoplasm"/>
    <property type="evidence" value="ECO:0007669"/>
    <property type="project" value="TreeGrafter"/>
</dbReference>
<feature type="compositionally biased region" description="Low complexity" evidence="8">
    <location>
        <begin position="139"/>
        <end position="156"/>
    </location>
</feature>
<gene>
    <name evidence="12" type="ORF">BESB_076600</name>
</gene>
<dbReference type="Gene3D" id="3.30.390.30">
    <property type="match status" value="1"/>
</dbReference>
<dbReference type="EC" id="1.6.5.4" evidence="7"/>
<dbReference type="GO" id="GO:0016656">
    <property type="term" value="F:monodehydroascorbate reductase (NADH) activity"/>
    <property type="evidence" value="ECO:0007669"/>
    <property type="project" value="UniProtKB-EC"/>
</dbReference>
<protein>
    <recommendedName>
        <fullName evidence="7">monodehydroascorbate reductase (NADH)</fullName>
        <ecNumber evidence="7">1.6.5.4</ecNumber>
    </recommendedName>
</protein>
<dbReference type="OrthoDB" id="332832at2759"/>
<evidence type="ECO:0000313" key="12">
    <source>
        <dbReference type="EMBL" id="PFH33443.1"/>
    </source>
</evidence>
<feature type="region of interest" description="Disordered" evidence="8">
    <location>
        <begin position="183"/>
        <end position="212"/>
    </location>
</feature>
<comment type="similarity">
    <text evidence="2">Belongs to the FAD-dependent oxidoreductase family.</text>
</comment>
<feature type="region of interest" description="Disordered" evidence="8">
    <location>
        <begin position="601"/>
        <end position="657"/>
    </location>
</feature>
<evidence type="ECO:0000259" key="10">
    <source>
        <dbReference type="Pfam" id="PF07992"/>
    </source>
</evidence>
<feature type="compositionally biased region" description="Polar residues" evidence="8">
    <location>
        <begin position="202"/>
        <end position="212"/>
    </location>
</feature>
<evidence type="ECO:0000256" key="9">
    <source>
        <dbReference type="SAM" id="SignalP"/>
    </source>
</evidence>
<evidence type="ECO:0000256" key="4">
    <source>
        <dbReference type="ARBA" id="ARBA00022827"/>
    </source>
</evidence>
<evidence type="ECO:0000259" key="11">
    <source>
        <dbReference type="Pfam" id="PF21791"/>
    </source>
</evidence>
<feature type="chain" id="PRO_5012766924" description="monodehydroascorbate reductase (NADH)" evidence="9">
    <location>
        <begin position="23"/>
        <end position="757"/>
    </location>
</feature>
<keyword evidence="3" id="KW-0285">Flavoprotein</keyword>
<feature type="region of interest" description="Disordered" evidence="8">
    <location>
        <begin position="135"/>
        <end position="162"/>
    </location>
</feature>
<keyword evidence="6" id="KW-0520">NAD</keyword>
<reference evidence="12 13" key="1">
    <citation type="submission" date="2017-09" db="EMBL/GenBank/DDBJ databases">
        <title>Genome sequencing of Besnoitia besnoiti strain Bb-Ger1.</title>
        <authorList>
            <person name="Schares G."/>
            <person name="Venepally P."/>
            <person name="Lorenzi H.A."/>
        </authorList>
    </citation>
    <scope>NUCLEOTIDE SEQUENCE [LARGE SCALE GENOMIC DNA]</scope>
    <source>
        <strain evidence="12 13">Bb-Ger1</strain>
    </source>
</reference>
<comment type="cofactor">
    <cofactor evidence="1">
        <name>FAD</name>
        <dbReference type="ChEBI" id="CHEBI:57692"/>
    </cofactor>
</comment>
<name>A0A2A9MCQ1_BESBE</name>
<feature type="region of interest" description="Disordered" evidence="8">
    <location>
        <begin position="82"/>
        <end position="119"/>
    </location>
</feature>
<dbReference type="GeneID" id="40312586"/>
<evidence type="ECO:0000256" key="5">
    <source>
        <dbReference type="ARBA" id="ARBA00023002"/>
    </source>
</evidence>
<dbReference type="Proteomes" id="UP000224006">
    <property type="component" value="Chromosome VII"/>
</dbReference>
<dbReference type="RefSeq" id="XP_029217452.1">
    <property type="nucleotide sequence ID" value="XM_029366021.1"/>
</dbReference>